<dbReference type="NCBIfam" id="TIGR00043">
    <property type="entry name" value="rRNA maturation RNase YbeY"/>
    <property type="match status" value="1"/>
</dbReference>
<evidence type="ECO:0000256" key="3">
    <source>
        <dbReference type="ARBA" id="ARBA00022723"/>
    </source>
</evidence>
<gene>
    <name evidence="7 9" type="primary">ybeY</name>
    <name evidence="9" type="ORF">CKO28_15625</name>
</gene>
<evidence type="ECO:0000256" key="8">
    <source>
        <dbReference type="SAM" id="MobiDB-lite"/>
    </source>
</evidence>
<sequence length="242" mass="24425">MSARPSSSPTTAPAPEDSSPGASGPAAQSQGAAPPGADTATESTTGGPAPPPGQTLDVAVLVQDDAWTADLPAAEELARRAVRAAWAALPATARPDAPPDVPCRAEVCVVLADDATVRDLNRAYRGQDKPTNVLSFANLDDPEAPDAPGGAPVLLGDLVLARATVLAEARAQAKAPGDHLCHLCVHGLLHLLGYDHMADAEAAAMEALERRVLAGLGIADPYAAPYAAEAQCSPDAWAGGAS</sequence>
<feature type="binding site" evidence="7">
    <location>
        <position position="186"/>
    </location>
    <ligand>
        <name>Zn(2+)</name>
        <dbReference type="ChEBI" id="CHEBI:29105"/>
        <note>catalytic</note>
    </ligand>
</feature>
<comment type="cofactor">
    <cofactor evidence="7">
        <name>Zn(2+)</name>
        <dbReference type="ChEBI" id="CHEBI:29105"/>
    </cofactor>
    <text evidence="7">Binds 1 zinc ion.</text>
</comment>
<dbReference type="SUPFAM" id="SSF55486">
    <property type="entry name" value="Metalloproteases ('zincins'), catalytic domain"/>
    <property type="match status" value="1"/>
</dbReference>
<evidence type="ECO:0000256" key="4">
    <source>
        <dbReference type="ARBA" id="ARBA00022759"/>
    </source>
</evidence>
<feature type="binding site" evidence="7">
    <location>
        <position position="190"/>
    </location>
    <ligand>
        <name>Zn(2+)</name>
        <dbReference type="ChEBI" id="CHEBI:29105"/>
        <note>catalytic</note>
    </ligand>
</feature>
<feature type="compositionally biased region" description="Low complexity" evidence="8">
    <location>
        <begin position="1"/>
        <end position="47"/>
    </location>
</feature>
<dbReference type="Gene3D" id="3.40.390.30">
    <property type="entry name" value="Metalloproteases ('zincins'), catalytic domain"/>
    <property type="match status" value="1"/>
</dbReference>
<comment type="subcellular location">
    <subcellularLocation>
        <location evidence="7">Cytoplasm</location>
    </subcellularLocation>
</comment>
<comment type="function">
    <text evidence="7">Single strand-specific metallo-endoribonuclease involved in late-stage 70S ribosome quality control and in maturation of the 3' terminus of the 16S rRNA.</text>
</comment>
<reference evidence="9 10" key="1">
    <citation type="journal article" date="2020" name="Microorganisms">
        <title>Osmotic Adaptation and Compatible Solute Biosynthesis of Phototrophic Bacteria as Revealed from Genome Analyses.</title>
        <authorList>
            <person name="Imhoff J.F."/>
            <person name="Rahn T."/>
            <person name="Kunzel S."/>
            <person name="Keller A."/>
            <person name="Neulinger S.C."/>
        </authorList>
    </citation>
    <scope>NUCLEOTIDE SEQUENCE [LARGE SCALE GENOMIC DNA]</scope>
    <source>
        <strain evidence="9 10">DSM 9895</strain>
    </source>
</reference>
<dbReference type="PROSITE" id="PS01306">
    <property type="entry name" value="UPF0054"/>
    <property type="match status" value="1"/>
</dbReference>
<accession>A0ABS1DIY1</accession>
<organism evidence="9 10">
    <name type="scientific">Rhodovibrio sodomensis</name>
    <dbReference type="NCBI Taxonomy" id="1088"/>
    <lineage>
        <taxon>Bacteria</taxon>
        <taxon>Pseudomonadati</taxon>
        <taxon>Pseudomonadota</taxon>
        <taxon>Alphaproteobacteria</taxon>
        <taxon>Rhodospirillales</taxon>
        <taxon>Rhodovibrionaceae</taxon>
        <taxon>Rhodovibrio</taxon>
    </lineage>
</organism>
<evidence type="ECO:0000256" key="2">
    <source>
        <dbReference type="ARBA" id="ARBA00022722"/>
    </source>
</evidence>
<keyword evidence="5 7" id="KW-0378">Hydrolase</keyword>
<dbReference type="Proteomes" id="UP001296873">
    <property type="component" value="Unassembled WGS sequence"/>
</dbReference>
<evidence type="ECO:0000313" key="10">
    <source>
        <dbReference type="Proteomes" id="UP001296873"/>
    </source>
</evidence>
<evidence type="ECO:0000256" key="6">
    <source>
        <dbReference type="ARBA" id="ARBA00022833"/>
    </source>
</evidence>
<keyword evidence="7" id="KW-0690">Ribosome biogenesis</keyword>
<evidence type="ECO:0000256" key="5">
    <source>
        <dbReference type="ARBA" id="ARBA00022801"/>
    </source>
</evidence>
<proteinExistence type="inferred from homology"/>
<comment type="similarity">
    <text evidence="1 7">Belongs to the endoribonuclease YbeY family.</text>
</comment>
<keyword evidence="2 7" id="KW-0540">Nuclease</keyword>
<keyword evidence="7" id="KW-0698">rRNA processing</keyword>
<dbReference type="PANTHER" id="PTHR46986:SF1">
    <property type="entry name" value="ENDORIBONUCLEASE YBEY, CHLOROPLASTIC"/>
    <property type="match status" value="1"/>
</dbReference>
<feature type="region of interest" description="Disordered" evidence="8">
    <location>
        <begin position="1"/>
        <end position="55"/>
    </location>
</feature>
<dbReference type="InterPro" id="IPR020549">
    <property type="entry name" value="YbeY_CS"/>
</dbReference>
<keyword evidence="3 7" id="KW-0479">Metal-binding</keyword>
<evidence type="ECO:0000256" key="1">
    <source>
        <dbReference type="ARBA" id="ARBA00010875"/>
    </source>
</evidence>
<dbReference type="Pfam" id="PF02130">
    <property type="entry name" value="YbeY"/>
    <property type="match status" value="1"/>
</dbReference>
<evidence type="ECO:0000256" key="7">
    <source>
        <dbReference type="HAMAP-Rule" id="MF_00009"/>
    </source>
</evidence>
<comment type="caution">
    <text evidence="9">The sequence shown here is derived from an EMBL/GenBank/DDBJ whole genome shotgun (WGS) entry which is preliminary data.</text>
</comment>
<dbReference type="EMBL" id="NRRL01000049">
    <property type="protein sequence ID" value="MBK1669468.1"/>
    <property type="molecule type" value="Genomic_DNA"/>
</dbReference>
<feature type="binding site" evidence="7">
    <location>
        <position position="196"/>
    </location>
    <ligand>
        <name>Zn(2+)</name>
        <dbReference type="ChEBI" id="CHEBI:29105"/>
        <note>catalytic</note>
    </ligand>
</feature>
<dbReference type="HAMAP" id="MF_00009">
    <property type="entry name" value="Endoribonucl_YbeY"/>
    <property type="match status" value="1"/>
</dbReference>
<keyword evidence="6 7" id="KW-0862">Zinc</keyword>
<keyword evidence="10" id="KW-1185">Reference proteome</keyword>
<name>A0ABS1DIY1_9PROT</name>
<protein>
    <recommendedName>
        <fullName evidence="7">Endoribonuclease YbeY</fullName>
        <ecNumber evidence="7">3.1.-.-</ecNumber>
    </recommendedName>
</protein>
<keyword evidence="4 7" id="KW-0255">Endonuclease</keyword>
<dbReference type="InterPro" id="IPR023091">
    <property type="entry name" value="MetalPrtase_cat_dom_sf_prd"/>
</dbReference>
<dbReference type="PANTHER" id="PTHR46986">
    <property type="entry name" value="ENDORIBONUCLEASE YBEY, CHLOROPLASTIC"/>
    <property type="match status" value="1"/>
</dbReference>
<dbReference type="EC" id="3.1.-.-" evidence="7"/>
<keyword evidence="7" id="KW-0963">Cytoplasm</keyword>
<evidence type="ECO:0000313" key="9">
    <source>
        <dbReference type="EMBL" id="MBK1669468.1"/>
    </source>
</evidence>
<dbReference type="InterPro" id="IPR002036">
    <property type="entry name" value="YbeY"/>
</dbReference>